<dbReference type="InterPro" id="IPR044665">
    <property type="entry name" value="E_coli_cyclophilin_A-like"/>
</dbReference>
<evidence type="ECO:0000313" key="6">
    <source>
        <dbReference type="EMBL" id="CDF41415.1"/>
    </source>
</evidence>
<dbReference type="GO" id="GO:0003755">
    <property type="term" value="F:peptidyl-prolyl cis-trans isomerase activity"/>
    <property type="evidence" value="ECO:0007669"/>
    <property type="project" value="UniProtKB-UniRule"/>
</dbReference>
<dbReference type="PRINTS" id="PR00153">
    <property type="entry name" value="CSAPPISMRASE"/>
</dbReference>
<sequence length="191" mass="21023">MDAHPALLNPTAADATAPEDFTVEFDTTVGPMLIDVNRAWSPHGADRFYNLVNIGFFTDIIFYRVIEGFMAQCGLHGDPTITKAWRDAFIPDDPVVEQNIAGRLSFATSGPGRRTTQIFINTADNRRLDTMGFSPFGVVRDIEVAKALHAGYGESTPSGKGPRQGNIHREGNAMLRRDFPELDSIKTARIV</sequence>
<evidence type="ECO:0000256" key="2">
    <source>
        <dbReference type="ARBA" id="ARBA00023235"/>
    </source>
</evidence>
<dbReference type="PROSITE" id="PS50072">
    <property type="entry name" value="CSA_PPIASE_2"/>
    <property type="match status" value="1"/>
</dbReference>
<evidence type="ECO:0000313" key="7">
    <source>
        <dbReference type="Proteomes" id="UP000012073"/>
    </source>
</evidence>
<comment type="catalytic activity">
    <reaction evidence="3">
        <text>[protein]-peptidylproline (omega=180) = [protein]-peptidylproline (omega=0)</text>
        <dbReference type="Rhea" id="RHEA:16237"/>
        <dbReference type="Rhea" id="RHEA-COMP:10747"/>
        <dbReference type="Rhea" id="RHEA-COMP:10748"/>
        <dbReference type="ChEBI" id="CHEBI:83833"/>
        <dbReference type="ChEBI" id="CHEBI:83834"/>
        <dbReference type="EC" id="5.2.1.8"/>
    </reaction>
</comment>
<dbReference type="EMBL" id="HG002371">
    <property type="protein sequence ID" value="CDF41415.1"/>
    <property type="molecule type" value="Genomic_DNA"/>
</dbReference>
<evidence type="ECO:0000256" key="4">
    <source>
        <dbReference type="SAM" id="MobiDB-lite"/>
    </source>
</evidence>
<feature type="region of interest" description="Disordered" evidence="4">
    <location>
        <begin position="153"/>
        <end position="172"/>
    </location>
</feature>
<comment type="similarity">
    <text evidence="3">Belongs to the cyclophilin-type PPIase family.</text>
</comment>
<dbReference type="OMA" id="FRVIQTP"/>
<dbReference type="PANTHER" id="PTHR43246">
    <property type="entry name" value="PEPTIDYL-PROLYL CIS-TRANS ISOMERASE CYP38, CHLOROPLASTIC"/>
    <property type="match status" value="1"/>
</dbReference>
<keyword evidence="2 3" id="KW-0413">Isomerase</keyword>
<dbReference type="GeneID" id="17319430"/>
<name>R7QVS9_CHOCR</name>
<reference evidence="7" key="1">
    <citation type="journal article" date="2013" name="Proc. Natl. Acad. Sci. U.S.A.">
        <title>Genome structure and metabolic features in the red seaweed Chondrus crispus shed light on evolution of the Archaeplastida.</title>
        <authorList>
            <person name="Collen J."/>
            <person name="Porcel B."/>
            <person name="Carre W."/>
            <person name="Ball S.G."/>
            <person name="Chaparro C."/>
            <person name="Tonon T."/>
            <person name="Barbeyron T."/>
            <person name="Michel G."/>
            <person name="Noel B."/>
            <person name="Valentin K."/>
            <person name="Elias M."/>
            <person name="Artiguenave F."/>
            <person name="Arun A."/>
            <person name="Aury J.M."/>
            <person name="Barbosa-Neto J.F."/>
            <person name="Bothwell J.H."/>
            <person name="Bouget F.Y."/>
            <person name="Brillet L."/>
            <person name="Cabello-Hurtado F."/>
            <person name="Capella-Gutierrez S."/>
            <person name="Charrier B."/>
            <person name="Cladiere L."/>
            <person name="Cock J.M."/>
            <person name="Coelho S.M."/>
            <person name="Colleoni C."/>
            <person name="Czjzek M."/>
            <person name="Da Silva C."/>
            <person name="Delage L."/>
            <person name="Denoeud F."/>
            <person name="Deschamps P."/>
            <person name="Dittami S.M."/>
            <person name="Gabaldon T."/>
            <person name="Gachon C.M."/>
            <person name="Groisillier A."/>
            <person name="Herve C."/>
            <person name="Jabbari K."/>
            <person name="Katinka M."/>
            <person name="Kloareg B."/>
            <person name="Kowalczyk N."/>
            <person name="Labadie K."/>
            <person name="Leblanc C."/>
            <person name="Lopez P.J."/>
            <person name="McLachlan D.H."/>
            <person name="Meslet-Cladiere L."/>
            <person name="Moustafa A."/>
            <person name="Nehr Z."/>
            <person name="Nyvall Collen P."/>
            <person name="Panaud O."/>
            <person name="Partensky F."/>
            <person name="Poulain J."/>
            <person name="Rensing S.A."/>
            <person name="Rousvoal S."/>
            <person name="Samson G."/>
            <person name="Symeonidi A."/>
            <person name="Weissenbach J."/>
            <person name="Zambounis A."/>
            <person name="Wincker P."/>
            <person name="Boyen C."/>
        </authorList>
    </citation>
    <scope>NUCLEOTIDE SEQUENCE [LARGE SCALE GENOMIC DNA]</scope>
    <source>
        <strain evidence="7">cv. Stackhouse</strain>
    </source>
</reference>
<dbReference type="SUPFAM" id="SSF50891">
    <property type="entry name" value="Cyclophilin-like"/>
    <property type="match status" value="1"/>
</dbReference>
<dbReference type="Gene3D" id="2.40.100.10">
    <property type="entry name" value="Cyclophilin-like"/>
    <property type="match status" value="1"/>
</dbReference>
<evidence type="ECO:0000259" key="5">
    <source>
        <dbReference type="PROSITE" id="PS50072"/>
    </source>
</evidence>
<evidence type="ECO:0000256" key="1">
    <source>
        <dbReference type="ARBA" id="ARBA00023110"/>
    </source>
</evidence>
<protein>
    <recommendedName>
        <fullName evidence="3">Peptidyl-prolyl cis-trans isomerase</fullName>
        <shortName evidence="3">PPIase</shortName>
        <ecNumber evidence="3">5.2.1.8</ecNumber>
    </recommendedName>
</protein>
<dbReference type="OrthoDB" id="423037at2759"/>
<keyword evidence="7" id="KW-1185">Reference proteome</keyword>
<dbReference type="InterPro" id="IPR002130">
    <property type="entry name" value="Cyclophilin-type_PPIase_dom"/>
</dbReference>
<dbReference type="Proteomes" id="UP000012073">
    <property type="component" value="Unassembled WGS sequence"/>
</dbReference>
<dbReference type="Pfam" id="PF00160">
    <property type="entry name" value="Pro_isomerase"/>
    <property type="match status" value="1"/>
</dbReference>
<accession>R7QVS9</accession>
<dbReference type="KEGG" id="ccp:CHC_T00009539001"/>
<dbReference type="STRING" id="2769.R7QVS9"/>
<dbReference type="AlphaFoldDB" id="R7QVS9"/>
<proteinExistence type="inferred from homology"/>
<keyword evidence="1 3" id="KW-0697">Rotamase</keyword>
<feature type="domain" description="PPIase cyclophilin-type" evidence="5">
    <location>
        <begin position="26"/>
        <end position="164"/>
    </location>
</feature>
<dbReference type="EC" id="5.2.1.8" evidence="3"/>
<organism evidence="6 7">
    <name type="scientific">Chondrus crispus</name>
    <name type="common">Carrageen Irish moss</name>
    <name type="synonym">Polymorpha crispa</name>
    <dbReference type="NCBI Taxonomy" id="2769"/>
    <lineage>
        <taxon>Eukaryota</taxon>
        <taxon>Rhodophyta</taxon>
        <taxon>Florideophyceae</taxon>
        <taxon>Rhodymeniophycidae</taxon>
        <taxon>Gigartinales</taxon>
        <taxon>Gigartinaceae</taxon>
        <taxon>Chondrus</taxon>
    </lineage>
</organism>
<gene>
    <name evidence="6" type="ORF">CHC_T00009539001</name>
</gene>
<dbReference type="RefSeq" id="XP_005711709.1">
    <property type="nucleotide sequence ID" value="XM_005711652.1"/>
</dbReference>
<evidence type="ECO:0000256" key="3">
    <source>
        <dbReference type="RuleBase" id="RU363019"/>
    </source>
</evidence>
<dbReference type="InterPro" id="IPR029000">
    <property type="entry name" value="Cyclophilin-like_dom_sf"/>
</dbReference>
<dbReference type="Gramene" id="CDF41415">
    <property type="protein sequence ID" value="CDF41415"/>
    <property type="gene ID" value="CHC_T00009539001"/>
</dbReference>
<comment type="function">
    <text evidence="3">PPIases accelerate the folding of proteins. It catalyzes the cis-trans isomerization of proline imidic peptide bonds in oligopeptides.</text>
</comment>